<sequence>MNDFNSSKINSAEKRINKKLSKDTDIMKEGIHYIPKKGRSSIMNNLINEVAYDGSYNDISILNEPKNITRNVDIENVTSAASVAKVTNGIHIENTGRSKNYDHIFLNNLSDNNFVYIPDRNIRDHNQRNSLSTFNTVNTINTINPNNTINPCILDETVNDYNAHTTIHNGSSCPLRNRRGYTENVYNYNHADMEALSNNHENVNRAPFYYTSGNNRQLYSAENTLSPLYSRCSNIEEGNYPYQFPYDLYPPSKSDTYLRTTTPYFPSDNNDMNSLCSSPSFSGYSNEYPFINNDNFRTIPPHLYYMMKDARDDSFLKKGIHCALNACNFNKKESFNPKYEYILNGPNFKYISNHQNGKKFDIFKRITLTVGTYLDDIVNIMIAMLESSYKSIRRHNDTNMYDLHPFYNPDPHYSRGERPTLKTGSNLFDKINSALDSTTLEKHRNLPRNFGRIPIPKTQKTGSKVIDGINKMLDNLFIEPLSYRNYNYYSEKCNSINQGKQKRGNRKGDSGSNDFDF</sequence>
<protein>
    <submittedName>
        <fullName evidence="2">Inner membrane complex suture component, putative (ISC1)</fullName>
    </submittedName>
</protein>
<evidence type="ECO:0000313" key="3">
    <source>
        <dbReference type="Proteomes" id="UP000078597"/>
    </source>
</evidence>
<name>A0A1A8WR56_PLAMA</name>
<evidence type="ECO:0000313" key="2">
    <source>
        <dbReference type="EMBL" id="SBS94788.1"/>
    </source>
</evidence>
<reference evidence="3" key="1">
    <citation type="submission" date="2016-05" db="EMBL/GenBank/DDBJ databases">
        <authorList>
            <person name="Naeem Raeece"/>
        </authorList>
    </citation>
    <scope>NUCLEOTIDE SEQUENCE [LARGE SCALE GENOMIC DNA]</scope>
</reference>
<feature type="region of interest" description="Disordered" evidence="1">
    <location>
        <begin position="498"/>
        <end position="517"/>
    </location>
</feature>
<dbReference type="Proteomes" id="UP000078597">
    <property type="component" value="Unassembled WGS sequence"/>
</dbReference>
<organism evidence="2 3">
    <name type="scientific">Plasmodium malariae</name>
    <dbReference type="NCBI Taxonomy" id="5858"/>
    <lineage>
        <taxon>Eukaryota</taxon>
        <taxon>Sar</taxon>
        <taxon>Alveolata</taxon>
        <taxon>Apicomplexa</taxon>
        <taxon>Aconoidasida</taxon>
        <taxon>Haemosporida</taxon>
        <taxon>Plasmodiidae</taxon>
        <taxon>Plasmodium</taxon>
        <taxon>Plasmodium (Plasmodium)</taxon>
    </lineage>
</organism>
<accession>A0A1A8WR56</accession>
<dbReference type="VEuPathDB" id="PlasmoDB:PmUG01_12023400"/>
<dbReference type="AlphaFoldDB" id="A0A1A8WR56"/>
<gene>
    <name evidence="2" type="ORF">PMALA_044800</name>
</gene>
<evidence type="ECO:0000256" key="1">
    <source>
        <dbReference type="SAM" id="MobiDB-lite"/>
    </source>
</evidence>
<dbReference type="EMBL" id="FLQW01003033">
    <property type="protein sequence ID" value="SBS94788.1"/>
    <property type="molecule type" value="Genomic_DNA"/>
</dbReference>
<proteinExistence type="predicted"/>